<name>A0ABS2JTQ6_9GAMM</name>
<keyword evidence="2" id="KW-0449">Lipoprotein</keyword>
<keyword evidence="2" id="KW-0472">Membrane</keyword>
<dbReference type="EMBL" id="JADIKC010000005">
    <property type="protein sequence ID" value="MBM7121858.1"/>
    <property type="molecule type" value="Genomic_DNA"/>
</dbReference>
<comment type="caution">
    <text evidence="5">The sequence shown here is derived from an EMBL/GenBank/DDBJ whole genome shotgun (WGS) entry which is preliminary data.</text>
</comment>
<reference evidence="5 6" key="1">
    <citation type="submission" date="2020-10" db="EMBL/GenBank/DDBJ databases">
        <title>Phylogeny of dyella-like bacteria.</title>
        <authorList>
            <person name="Fu J."/>
        </authorList>
    </citation>
    <scope>NUCLEOTIDE SEQUENCE [LARGE SCALE GENOMIC DNA]</scope>
    <source>
        <strain evidence="5 6">THG-B117</strain>
    </source>
</reference>
<dbReference type="InterPro" id="IPR010131">
    <property type="entry name" value="MdtP/NodT-like"/>
</dbReference>
<keyword evidence="3" id="KW-0175">Coiled coil</keyword>
<comment type="subcellular location">
    <subcellularLocation>
        <location evidence="2">Cell outer membrane</location>
        <topology evidence="2">Lipid-anchor</topology>
    </subcellularLocation>
</comment>
<dbReference type="PANTHER" id="PTHR30203">
    <property type="entry name" value="OUTER MEMBRANE CATION EFFLUX PROTEIN"/>
    <property type="match status" value="1"/>
</dbReference>
<keyword evidence="2" id="KW-0564">Palmitate</keyword>
<dbReference type="SUPFAM" id="SSF56954">
    <property type="entry name" value="Outer membrane efflux proteins (OEP)"/>
    <property type="match status" value="1"/>
</dbReference>
<dbReference type="Gene3D" id="2.20.200.10">
    <property type="entry name" value="Outer membrane efflux proteins (OEP)"/>
    <property type="match status" value="1"/>
</dbReference>
<proteinExistence type="inferred from homology"/>
<keyword evidence="2" id="KW-0812">Transmembrane</keyword>
<dbReference type="NCBIfam" id="TIGR01845">
    <property type="entry name" value="outer_NodT"/>
    <property type="match status" value="1"/>
</dbReference>
<dbReference type="InterPro" id="IPR003423">
    <property type="entry name" value="OMP_efflux"/>
</dbReference>
<sequence length="559" mass="60245">MVKCFAHCRCSSKFTRKPRLRFQIRLHVNGAANFRTEARSGCWSRRATRRGSVNRRLRISKLPPIALALVVIACVDAGCTLGPDYVRPAVSTPPNYRFADAAAPAPSATLADVPAWWRAFGDSELDALVDEGLAANHDLRIATARVDEFAALVVTSRAQALPQLGYGAGASRQSVSRNATSLPAGVNPISENYSTLLSASWELDLWGKIRRENEAAQANLFATEEARLGVALTLVSTIATSYITLLDLDRQLEIAQATLDGRKSTVAVFQMRLDGGAVSEFEMMQVTAEYETAASAIPVLQQAIAQQEHALCVLIGRNPGPIRRGRSLQQLATPPVPGGLPSDLIARRPDILQAEQQLVAANALIGAARALYFPSVSLTASGGVASRQLDNLFAGPSRTWSFAGQLLGPLFSGGAIDAANQQAEARREQALEIYQQTIQSAFRDVDDALAAIQAKRALIASLQRQVTALKRAVELTRERYDNGYTDYLEVLDTERSLFSAELSLSAARGDGYRSLVSLYRALGGDWIAQVAPLPVAQQPTAHEHGSDAARVPGTRPAPR</sequence>
<feature type="coiled-coil region" evidence="3">
    <location>
        <begin position="445"/>
        <end position="479"/>
    </location>
</feature>
<gene>
    <name evidence="5" type="ORF">ISP20_11900</name>
</gene>
<accession>A0ABS2JTQ6</accession>
<dbReference type="Gene3D" id="1.20.1600.10">
    <property type="entry name" value="Outer membrane efflux proteins (OEP)"/>
    <property type="match status" value="1"/>
</dbReference>
<evidence type="ECO:0000313" key="5">
    <source>
        <dbReference type="EMBL" id="MBM7121858.1"/>
    </source>
</evidence>
<protein>
    <submittedName>
        <fullName evidence="5">Efflux transporter outer membrane subunit</fullName>
    </submittedName>
</protein>
<feature type="region of interest" description="Disordered" evidence="4">
    <location>
        <begin position="537"/>
        <end position="559"/>
    </location>
</feature>
<comment type="similarity">
    <text evidence="1 2">Belongs to the outer membrane factor (OMF) (TC 1.B.17) family.</text>
</comment>
<dbReference type="Pfam" id="PF02321">
    <property type="entry name" value="OEP"/>
    <property type="match status" value="2"/>
</dbReference>
<organism evidence="5 6">
    <name type="scientific">Dyella kyungheensis</name>
    <dbReference type="NCBI Taxonomy" id="1242174"/>
    <lineage>
        <taxon>Bacteria</taxon>
        <taxon>Pseudomonadati</taxon>
        <taxon>Pseudomonadota</taxon>
        <taxon>Gammaproteobacteria</taxon>
        <taxon>Lysobacterales</taxon>
        <taxon>Rhodanobacteraceae</taxon>
        <taxon>Dyella</taxon>
    </lineage>
</organism>
<evidence type="ECO:0000313" key="6">
    <source>
        <dbReference type="Proteomes" id="UP001430065"/>
    </source>
</evidence>
<keyword evidence="6" id="KW-1185">Reference proteome</keyword>
<evidence type="ECO:0000256" key="2">
    <source>
        <dbReference type="RuleBase" id="RU362097"/>
    </source>
</evidence>
<dbReference type="Proteomes" id="UP001430065">
    <property type="component" value="Unassembled WGS sequence"/>
</dbReference>
<evidence type="ECO:0000256" key="1">
    <source>
        <dbReference type="ARBA" id="ARBA00007613"/>
    </source>
</evidence>
<evidence type="ECO:0000256" key="4">
    <source>
        <dbReference type="SAM" id="MobiDB-lite"/>
    </source>
</evidence>
<dbReference type="PANTHER" id="PTHR30203:SF33">
    <property type="entry name" value="BLR4455 PROTEIN"/>
    <property type="match status" value="1"/>
</dbReference>
<keyword evidence="2" id="KW-1134">Transmembrane beta strand</keyword>
<evidence type="ECO:0000256" key="3">
    <source>
        <dbReference type="SAM" id="Coils"/>
    </source>
</evidence>